<dbReference type="InterPro" id="IPR050228">
    <property type="entry name" value="Carboxylesterase_BioH"/>
</dbReference>
<organism evidence="2">
    <name type="scientific">freshwater metagenome</name>
    <dbReference type="NCBI Taxonomy" id="449393"/>
    <lineage>
        <taxon>unclassified sequences</taxon>
        <taxon>metagenomes</taxon>
        <taxon>ecological metagenomes</taxon>
    </lineage>
</organism>
<gene>
    <name evidence="2" type="ORF">UFOPK1835_00668</name>
</gene>
<protein>
    <submittedName>
        <fullName evidence="2">Unannotated protein</fullName>
    </submittedName>
</protein>
<accession>A0A6J6GT35</accession>
<sequence>MERSTTASGLFCGTRLTSSVVTVVFVHGAMDRGAAFLRCARNLSGVSWIVYDRRGYGRSHGGETPTFDTHLDDLIDVLEEQRQRTDGSLVVVGHSVGGTLALAAAAARPDLVDSLVVHECPIPWMPWSSSRVNTLRDGATEAPDVSAERFMRSIIGDAAWEALPSATRTQRLGEGSVLQSELVSESAPHLFELADVACPVVLGRSTDAPVHRVATTSHLDAQLARSEVMLIENAPHGAHSVRPDDFAQLVNRSCELARADVRHPIHPRSL</sequence>
<proteinExistence type="predicted"/>
<dbReference type="SUPFAM" id="SSF53474">
    <property type="entry name" value="alpha/beta-Hydrolases"/>
    <property type="match status" value="1"/>
</dbReference>
<evidence type="ECO:0000313" key="2">
    <source>
        <dbReference type="EMBL" id="CAB4604427.1"/>
    </source>
</evidence>
<dbReference type="Gene3D" id="3.40.50.1820">
    <property type="entry name" value="alpha/beta hydrolase"/>
    <property type="match status" value="1"/>
</dbReference>
<dbReference type="InterPro" id="IPR029058">
    <property type="entry name" value="AB_hydrolase_fold"/>
</dbReference>
<dbReference type="AlphaFoldDB" id="A0A6J6GT35"/>
<name>A0A6J6GT35_9ZZZZ</name>
<dbReference type="EMBL" id="CAEZUP010000020">
    <property type="protein sequence ID" value="CAB4604427.1"/>
    <property type="molecule type" value="Genomic_DNA"/>
</dbReference>
<dbReference type="Pfam" id="PF12697">
    <property type="entry name" value="Abhydrolase_6"/>
    <property type="match status" value="1"/>
</dbReference>
<dbReference type="InterPro" id="IPR000073">
    <property type="entry name" value="AB_hydrolase_1"/>
</dbReference>
<reference evidence="2" key="1">
    <citation type="submission" date="2020-05" db="EMBL/GenBank/DDBJ databases">
        <authorList>
            <person name="Chiriac C."/>
            <person name="Salcher M."/>
            <person name="Ghai R."/>
            <person name="Kavagutti S V."/>
        </authorList>
    </citation>
    <scope>NUCLEOTIDE SEQUENCE</scope>
</reference>
<dbReference type="PANTHER" id="PTHR43194">
    <property type="entry name" value="HYDROLASE ALPHA/BETA FOLD FAMILY"/>
    <property type="match status" value="1"/>
</dbReference>
<dbReference type="PANTHER" id="PTHR43194:SF2">
    <property type="entry name" value="PEROXISOMAL MEMBRANE PROTEIN LPX1"/>
    <property type="match status" value="1"/>
</dbReference>
<feature type="domain" description="AB hydrolase-1" evidence="1">
    <location>
        <begin position="23"/>
        <end position="248"/>
    </location>
</feature>
<evidence type="ECO:0000259" key="1">
    <source>
        <dbReference type="Pfam" id="PF12697"/>
    </source>
</evidence>